<comment type="subcellular location">
    <subcellularLocation>
        <location evidence="1">Cell outer membrane</location>
    </subcellularLocation>
</comment>
<dbReference type="PANTHER" id="PTHR30026:SF21">
    <property type="entry name" value="SLR1270 PROTEIN"/>
    <property type="match status" value="1"/>
</dbReference>
<evidence type="ECO:0000256" key="8">
    <source>
        <dbReference type="SAM" id="Coils"/>
    </source>
</evidence>
<feature type="coiled-coil region" evidence="8">
    <location>
        <begin position="371"/>
        <end position="405"/>
    </location>
</feature>
<dbReference type="PANTHER" id="PTHR30026">
    <property type="entry name" value="OUTER MEMBRANE PROTEIN TOLC"/>
    <property type="match status" value="1"/>
</dbReference>
<dbReference type="GO" id="GO:0009279">
    <property type="term" value="C:cell outer membrane"/>
    <property type="evidence" value="ECO:0007669"/>
    <property type="project" value="UniProtKB-SubCell"/>
</dbReference>
<organism evidence="10 11">
    <name type="scientific">Cloacibacillus porcorum</name>
    <dbReference type="NCBI Taxonomy" id="1197717"/>
    <lineage>
        <taxon>Bacteria</taxon>
        <taxon>Thermotogati</taxon>
        <taxon>Synergistota</taxon>
        <taxon>Synergistia</taxon>
        <taxon>Synergistales</taxon>
        <taxon>Synergistaceae</taxon>
        <taxon>Cloacibacillus</taxon>
    </lineage>
</organism>
<gene>
    <name evidence="10" type="ORF">BED41_02780</name>
</gene>
<reference evidence="10" key="1">
    <citation type="submission" date="2016-08" db="EMBL/GenBank/DDBJ databases">
        <title>Complete genome of Cloacibacillus porcorum.</title>
        <authorList>
            <person name="Looft T."/>
            <person name="Bayles D.O."/>
            <person name="Alt D.P."/>
        </authorList>
    </citation>
    <scope>NUCLEOTIDE SEQUENCE [LARGE SCALE GENOMIC DNA]</scope>
    <source>
        <strain evidence="10">CL-84</strain>
    </source>
</reference>
<evidence type="ECO:0000256" key="4">
    <source>
        <dbReference type="ARBA" id="ARBA00022452"/>
    </source>
</evidence>
<feature type="chain" id="PRO_5008538872" description="Transporter" evidence="9">
    <location>
        <begin position="20"/>
        <end position="457"/>
    </location>
</feature>
<keyword evidence="4" id="KW-1134">Transmembrane beta strand</keyword>
<keyword evidence="3" id="KW-0813">Transport</keyword>
<keyword evidence="11" id="KW-1185">Reference proteome</keyword>
<evidence type="ECO:0000256" key="2">
    <source>
        <dbReference type="ARBA" id="ARBA00007613"/>
    </source>
</evidence>
<evidence type="ECO:0000256" key="1">
    <source>
        <dbReference type="ARBA" id="ARBA00004442"/>
    </source>
</evidence>
<dbReference type="Pfam" id="PF02321">
    <property type="entry name" value="OEP"/>
    <property type="match status" value="2"/>
</dbReference>
<dbReference type="RefSeq" id="WP_066742833.1">
    <property type="nucleotide sequence ID" value="NZ_CP016757.1"/>
</dbReference>
<keyword evidence="8" id="KW-0175">Coiled coil</keyword>
<evidence type="ECO:0000256" key="5">
    <source>
        <dbReference type="ARBA" id="ARBA00022692"/>
    </source>
</evidence>
<evidence type="ECO:0000313" key="10">
    <source>
        <dbReference type="EMBL" id="ANZ44108.1"/>
    </source>
</evidence>
<dbReference type="KEGG" id="cpor:BED41_02780"/>
<dbReference type="InterPro" id="IPR051906">
    <property type="entry name" value="TolC-like"/>
</dbReference>
<dbReference type="Gene3D" id="1.20.1600.10">
    <property type="entry name" value="Outer membrane efflux proteins (OEP)"/>
    <property type="match status" value="1"/>
</dbReference>
<dbReference type="InterPro" id="IPR003423">
    <property type="entry name" value="OMP_efflux"/>
</dbReference>
<protein>
    <recommendedName>
        <fullName evidence="12">Transporter</fullName>
    </recommendedName>
</protein>
<accession>A0A1B2I2B1</accession>
<proteinExistence type="inferred from homology"/>
<comment type="similarity">
    <text evidence="2">Belongs to the outer membrane factor (OMF) (TC 1.B.17) family.</text>
</comment>
<keyword evidence="6" id="KW-0472">Membrane</keyword>
<keyword evidence="7" id="KW-0998">Cell outer membrane</keyword>
<dbReference type="Proteomes" id="UP000093044">
    <property type="component" value="Chromosome"/>
</dbReference>
<dbReference type="SUPFAM" id="SSF56954">
    <property type="entry name" value="Outer membrane efflux proteins (OEP)"/>
    <property type="match status" value="1"/>
</dbReference>
<dbReference type="EMBL" id="CP016757">
    <property type="protein sequence ID" value="ANZ44108.1"/>
    <property type="molecule type" value="Genomic_DNA"/>
</dbReference>
<evidence type="ECO:0000256" key="9">
    <source>
        <dbReference type="SAM" id="SignalP"/>
    </source>
</evidence>
<dbReference type="AlphaFoldDB" id="A0A1B2I2B1"/>
<dbReference type="OrthoDB" id="6395775at2"/>
<keyword evidence="9" id="KW-0732">Signal</keyword>
<dbReference type="GeneID" id="83056777"/>
<keyword evidence="5" id="KW-0812">Transmembrane</keyword>
<dbReference type="GO" id="GO:0015562">
    <property type="term" value="F:efflux transmembrane transporter activity"/>
    <property type="evidence" value="ECO:0007669"/>
    <property type="project" value="InterPro"/>
</dbReference>
<sequence length="457" mass="48735">MFTKKIVMAFLIISLTAGAAAASQRPAAEDGAPQTPPVTVPAVDDALLAALLTTAYSNNPQIAAAAQKRAAAEAQIAQAQSKMGPRASAGMAALWQRDGISTNVDILGRSMNVPILGSHTYAAAVGLTQVIYAGGSLTANKQAAQLARDAVEAQERRTRQGVENAVCRAYYALRCAQAKELVAAEAVELSKSHMAQAEKLFKAGVVAKNDVLRSKVAVASAELDLIRAQNGSAVALTALRRAVGTDLPDGLAETRPLDKIFPTAKEMTPLVLSGDAVQTAFAEREELKVYALLSGQAEKLARAAQGQLLPQILGAVGYVAADDKFFPSEQSEPVAAVGLYWNFYDSGEMHAKTTEAKAKAKELLFMLDDMKNTIRMEVTQAELNLKSAESRLVVATRQSNEAREDYRIATRRYTESVGTNLDTLDARLALTNSLTELATAMYDIKSAEADLRYAIGE</sequence>
<evidence type="ECO:0008006" key="12">
    <source>
        <dbReference type="Google" id="ProtNLM"/>
    </source>
</evidence>
<evidence type="ECO:0000256" key="3">
    <source>
        <dbReference type="ARBA" id="ARBA00022448"/>
    </source>
</evidence>
<evidence type="ECO:0000256" key="7">
    <source>
        <dbReference type="ARBA" id="ARBA00023237"/>
    </source>
</evidence>
<name>A0A1B2I2B1_9BACT</name>
<feature type="signal peptide" evidence="9">
    <location>
        <begin position="1"/>
        <end position="19"/>
    </location>
</feature>
<evidence type="ECO:0000256" key="6">
    <source>
        <dbReference type="ARBA" id="ARBA00023136"/>
    </source>
</evidence>
<dbReference type="STRING" id="1197717.BED41_02780"/>
<dbReference type="GO" id="GO:1990281">
    <property type="term" value="C:efflux pump complex"/>
    <property type="evidence" value="ECO:0007669"/>
    <property type="project" value="TreeGrafter"/>
</dbReference>
<evidence type="ECO:0000313" key="11">
    <source>
        <dbReference type="Proteomes" id="UP000093044"/>
    </source>
</evidence>
<dbReference type="GO" id="GO:0015288">
    <property type="term" value="F:porin activity"/>
    <property type="evidence" value="ECO:0007669"/>
    <property type="project" value="TreeGrafter"/>
</dbReference>